<keyword evidence="1" id="KW-0175">Coiled coil</keyword>
<dbReference type="AlphaFoldDB" id="A0A8S1LEZ7"/>
<feature type="coiled-coil region" evidence="1">
    <location>
        <begin position="491"/>
        <end position="525"/>
    </location>
</feature>
<feature type="coiled-coil region" evidence="1">
    <location>
        <begin position="679"/>
        <end position="727"/>
    </location>
</feature>
<name>A0A8S1LEZ7_PARPR</name>
<keyword evidence="4" id="KW-1185">Reference proteome</keyword>
<proteinExistence type="predicted"/>
<evidence type="ECO:0000313" key="4">
    <source>
        <dbReference type="Proteomes" id="UP000688137"/>
    </source>
</evidence>
<feature type="coiled-coil region" evidence="1">
    <location>
        <begin position="145"/>
        <end position="462"/>
    </location>
</feature>
<comment type="caution">
    <text evidence="3">The sequence shown here is derived from an EMBL/GenBank/DDBJ whole genome shotgun (WGS) entry which is preliminary data.</text>
</comment>
<sequence length="744" mass="87828">MQNQQLGQKLSNISSMIQQYQPLPQNTSTITSIPPPTPQSIKQPQVLQSLINDQKQFQQDVSGLIAKLDQMQYQNSPRRNQPTINGQSQVQPFQTQPDFVVQPTLSSPTSRCAPFLKQQDTKKAKEQNTNILRQAEQLEYFIQANNELKKALAQSNNKITEQQKHLDQLIKQNDEQKQQLITNEQNKIIQQKQYNDQIQNMQISHQREIQQIKNNENEQKQKIESQWQQKYNLKSNELNQATKLLNNKINSLQKDVNDKQEQLNSLIFQTKELSNQLEKRVQDLSVKEELLSDKQFELEKLQNEFNQALEKYEHNIKDMIQNHTQDMISQDQVIDELKQHNIILSQQIIKIEQQYSKDIENVKKNHLKELNDKLDEIVQKNLKEKQQIQNHYDEIIYKLKNEKNNLQQTKDQQQLFLEQKVQVLSQEYKTAVETVKKQQEKILMLNDQLSQLEIQAKNLNRENINQIAYLNEKLKEMGSIQPQNQNINYYYNELKTQNQDLRTQLEEKKEKLDELINNLNQVIEINFTYKTQLSEFQEKLSNVSYNNEKENEAYFNQIKQQKITIAELSKKVDQYAKNEFNLNNQIKELKNNIEQLGNLKLGNKGDNFDKEKELNKHLIQKTNEYKQQIVDLENVLQGLQEELQQKNQLIFIHEKTINELKKNGKEIKQQIMSSQMSGIFLNEKQVQEYESQIMQLKDETNSQKVKIESLQSQLKQVRKDKAHLSMTLMNSGMLNIQSSVTEKN</sequence>
<dbReference type="Proteomes" id="UP000688137">
    <property type="component" value="Unassembled WGS sequence"/>
</dbReference>
<organism evidence="3 4">
    <name type="scientific">Paramecium primaurelia</name>
    <dbReference type="NCBI Taxonomy" id="5886"/>
    <lineage>
        <taxon>Eukaryota</taxon>
        <taxon>Sar</taxon>
        <taxon>Alveolata</taxon>
        <taxon>Ciliophora</taxon>
        <taxon>Intramacronucleata</taxon>
        <taxon>Oligohymenophorea</taxon>
        <taxon>Peniculida</taxon>
        <taxon>Parameciidae</taxon>
        <taxon>Paramecium</taxon>
    </lineage>
</organism>
<evidence type="ECO:0000256" key="2">
    <source>
        <dbReference type="SAM" id="MobiDB-lite"/>
    </source>
</evidence>
<feature type="coiled-coil region" evidence="1">
    <location>
        <begin position="551"/>
        <end position="649"/>
    </location>
</feature>
<evidence type="ECO:0000256" key="1">
    <source>
        <dbReference type="SAM" id="Coils"/>
    </source>
</evidence>
<accession>A0A8S1LEZ7</accession>
<gene>
    <name evidence="3" type="ORF">PPRIM_AZ9-3.1.T0350323</name>
</gene>
<evidence type="ECO:0000313" key="3">
    <source>
        <dbReference type="EMBL" id="CAD8064153.1"/>
    </source>
</evidence>
<reference evidence="3" key="1">
    <citation type="submission" date="2021-01" db="EMBL/GenBank/DDBJ databases">
        <authorList>
            <consortium name="Genoscope - CEA"/>
            <person name="William W."/>
        </authorList>
    </citation>
    <scope>NUCLEOTIDE SEQUENCE</scope>
</reference>
<protein>
    <submittedName>
        <fullName evidence="3">Uncharacterized protein</fullName>
    </submittedName>
</protein>
<feature type="region of interest" description="Disordered" evidence="2">
    <location>
        <begin position="25"/>
        <end position="44"/>
    </location>
</feature>
<dbReference type="EMBL" id="CAJJDM010000034">
    <property type="protein sequence ID" value="CAD8064153.1"/>
    <property type="molecule type" value="Genomic_DNA"/>
</dbReference>
<dbReference type="OMA" id="FIQANNE"/>